<gene>
    <name evidence="12 13 14" type="primary">LOC115727996</name>
</gene>
<dbReference type="RefSeq" id="XP_030514183.1">
    <property type="nucleotide sequence ID" value="XM_030658323.1"/>
</dbReference>
<keyword evidence="11" id="KW-1185">Reference proteome</keyword>
<evidence type="ECO:0000256" key="3">
    <source>
        <dbReference type="ARBA" id="ARBA00022801"/>
    </source>
</evidence>
<comment type="subunit">
    <text evidence="8">Heterodimer of 2 subunits, IMP1A/B and IMP12.</text>
</comment>
<evidence type="ECO:0000313" key="13">
    <source>
        <dbReference type="RefSeq" id="XP_030514182.1"/>
    </source>
</evidence>
<dbReference type="NCBIfam" id="TIGR02227">
    <property type="entry name" value="sigpep_I_bact"/>
    <property type="match status" value="1"/>
</dbReference>
<keyword evidence="3" id="KW-0378">Hydrolase</keyword>
<dbReference type="InterPro" id="IPR000223">
    <property type="entry name" value="Pept_S26A_signal_pept_1"/>
</dbReference>
<dbReference type="InterPro" id="IPR036286">
    <property type="entry name" value="LexA/Signal_pep-like_sf"/>
</dbReference>
<dbReference type="OrthoDB" id="308440at2759"/>
<dbReference type="RefSeq" id="XP_030514182.1">
    <property type="nucleotide sequence ID" value="XM_030658322.1"/>
</dbReference>
<dbReference type="Gene3D" id="2.10.109.10">
    <property type="entry name" value="Umud Fragment, subunit A"/>
    <property type="match status" value="1"/>
</dbReference>
<evidence type="ECO:0000256" key="4">
    <source>
        <dbReference type="ARBA" id="ARBA00023128"/>
    </source>
</evidence>
<comment type="function">
    <text evidence="7">Catalyzes the removal of transit peptides required for the targeting of proteins from the mitochondrial matrix, across the inner membrane, into the inter-membrane space.</text>
</comment>
<keyword evidence="2" id="KW-0999">Mitochondrion inner membrane</keyword>
<feature type="active site" evidence="9">
    <location>
        <position position="84"/>
    </location>
</feature>
<evidence type="ECO:0000256" key="1">
    <source>
        <dbReference type="ARBA" id="ARBA00004273"/>
    </source>
</evidence>
<dbReference type="FunFam" id="2.10.109.10:FF:000014">
    <property type="entry name" value="Inner membrane protease subunit 1"/>
    <property type="match status" value="1"/>
</dbReference>
<evidence type="ECO:0000256" key="2">
    <source>
        <dbReference type="ARBA" id="ARBA00022792"/>
    </source>
</evidence>
<evidence type="ECO:0000313" key="11">
    <source>
        <dbReference type="Proteomes" id="UP000827889"/>
    </source>
</evidence>
<keyword evidence="4" id="KW-0496">Mitochondrion</keyword>
<dbReference type="PANTHER" id="PTHR12383:SF16">
    <property type="entry name" value="MITOCHONDRIAL INNER MEMBRANE PROTEASE SUBUNIT 1"/>
    <property type="match status" value="1"/>
</dbReference>
<dbReference type="AlphaFoldDB" id="A0A8B8MVQ1"/>
<keyword evidence="5" id="KW-0472">Membrane</keyword>
<evidence type="ECO:0000256" key="6">
    <source>
        <dbReference type="ARBA" id="ARBA00038445"/>
    </source>
</evidence>
<dbReference type="PRINTS" id="PR00727">
    <property type="entry name" value="LEADERPTASE"/>
</dbReference>
<proteinExistence type="inferred from homology"/>
<feature type="active site" evidence="9">
    <location>
        <position position="128"/>
    </location>
</feature>
<dbReference type="GO" id="GO:0042720">
    <property type="term" value="C:mitochondrial inner membrane peptidase complex"/>
    <property type="evidence" value="ECO:0007669"/>
    <property type="project" value="TreeGrafter"/>
</dbReference>
<comment type="subcellular location">
    <subcellularLocation>
        <location evidence="1">Mitochondrion inner membrane</location>
    </subcellularLocation>
</comment>
<evidence type="ECO:0000256" key="9">
    <source>
        <dbReference type="PIRSR" id="PIRSR600223-1"/>
    </source>
</evidence>
<dbReference type="InterPro" id="IPR052064">
    <property type="entry name" value="Mito_IMP1_subunit"/>
</dbReference>
<feature type="domain" description="Peptidase S26" evidence="10">
    <location>
        <begin position="63"/>
        <end position="140"/>
    </location>
</feature>
<dbReference type="GO" id="GO:0004252">
    <property type="term" value="F:serine-type endopeptidase activity"/>
    <property type="evidence" value="ECO:0007669"/>
    <property type="project" value="InterPro"/>
</dbReference>
<name>A0A8B8MVQ1_9MYRT</name>
<dbReference type="CDD" id="cd06530">
    <property type="entry name" value="S26_SPase_I"/>
    <property type="match status" value="1"/>
</dbReference>
<dbReference type="PANTHER" id="PTHR12383">
    <property type="entry name" value="PROTEASE FAMILY S26 MITOCHONDRIAL INNER MEMBRANE PROTEASE-RELATED"/>
    <property type="match status" value="1"/>
</dbReference>
<dbReference type="SUPFAM" id="SSF51306">
    <property type="entry name" value="LexA/Signal peptidase"/>
    <property type="match status" value="1"/>
</dbReference>
<dbReference type="GeneID" id="115727996"/>
<evidence type="ECO:0000259" key="10">
    <source>
        <dbReference type="Pfam" id="PF10502"/>
    </source>
</evidence>
<evidence type="ECO:0000256" key="7">
    <source>
        <dbReference type="ARBA" id="ARBA00054895"/>
    </source>
</evidence>
<dbReference type="KEGG" id="rarg:115727996"/>
<sequence>MPPPPPWLSVFPFCDSRLVRTQQTTFQIDIASDIVSSMVVGSLKLWTDLVVEGFQKSLRVGKFLCLLHAIDTYVCTPVLPYGPSMLPTLNSTGDLVLVERVSTWLGKVGRGDMVLLRSSEDPRKTLIKRIVGVEGDTVTYLVDPKYSDASRTCVVPWGNVWVQGDYIYNSRDSRTFGAVSYGLVEGKLFWRQIWPLKSFGSLHGKAKEDS</sequence>
<dbReference type="InterPro" id="IPR019533">
    <property type="entry name" value="Peptidase_S26"/>
</dbReference>
<protein>
    <submittedName>
        <fullName evidence="12 13">Mitochondrial inner membrane protease subunit 1-like isoform X1</fullName>
    </submittedName>
</protein>
<dbReference type="GO" id="GO:0006465">
    <property type="term" value="P:signal peptide processing"/>
    <property type="evidence" value="ECO:0007669"/>
    <property type="project" value="InterPro"/>
</dbReference>
<organism evidence="11 14">
    <name type="scientific">Rhodamnia argentea</name>
    <dbReference type="NCBI Taxonomy" id="178133"/>
    <lineage>
        <taxon>Eukaryota</taxon>
        <taxon>Viridiplantae</taxon>
        <taxon>Streptophyta</taxon>
        <taxon>Embryophyta</taxon>
        <taxon>Tracheophyta</taxon>
        <taxon>Spermatophyta</taxon>
        <taxon>Magnoliopsida</taxon>
        <taxon>eudicotyledons</taxon>
        <taxon>Gunneridae</taxon>
        <taxon>Pentapetalae</taxon>
        <taxon>rosids</taxon>
        <taxon>malvids</taxon>
        <taxon>Myrtales</taxon>
        <taxon>Myrtaceae</taxon>
        <taxon>Myrtoideae</taxon>
        <taxon>Myrteae</taxon>
        <taxon>Australasian group</taxon>
        <taxon>Rhodamnia</taxon>
    </lineage>
</organism>
<dbReference type="Proteomes" id="UP000827889">
    <property type="component" value="Chromosome 9"/>
</dbReference>
<dbReference type="Pfam" id="PF10502">
    <property type="entry name" value="Peptidase_S26"/>
    <property type="match status" value="1"/>
</dbReference>
<reference evidence="12 13" key="1">
    <citation type="submission" date="2025-04" db="UniProtKB">
        <authorList>
            <consortium name="RefSeq"/>
        </authorList>
    </citation>
    <scope>IDENTIFICATION</scope>
</reference>
<accession>A0A8B8MVQ1</accession>
<dbReference type="RefSeq" id="XP_030514181.1">
    <property type="nucleotide sequence ID" value="XM_030658321.1"/>
</dbReference>
<evidence type="ECO:0000313" key="12">
    <source>
        <dbReference type="RefSeq" id="XP_030514181.1"/>
    </source>
</evidence>
<evidence type="ECO:0000256" key="8">
    <source>
        <dbReference type="ARBA" id="ARBA00064368"/>
    </source>
</evidence>
<dbReference type="GO" id="GO:0006627">
    <property type="term" value="P:protein processing involved in protein targeting to mitochondrion"/>
    <property type="evidence" value="ECO:0007669"/>
    <property type="project" value="TreeGrafter"/>
</dbReference>
<comment type="similarity">
    <text evidence="6">Belongs to the peptidase S26 family. IMP1 subfamily.</text>
</comment>
<evidence type="ECO:0000313" key="14">
    <source>
        <dbReference type="RefSeq" id="XP_030514183.1"/>
    </source>
</evidence>
<evidence type="ECO:0000256" key="5">
    <source>
        <dbReference type="ARBA" id="ARBA00023136"/>
    </source>
</evidence>